<protein>
    <submittedName>
        <fullName evidence="1">Uncharacterized protein</fullName>
    </submittedName>
</protein>
<organism evidence="1 2">
    <name type="scientific">Papilio xuthus</name>
    <name type="common">Asian swallowtail butterfly</name>
    <dbReference type="NCBI Taxonomy" id="66420"/>
    <lineage>
        <taxon>Eukaryota</taxon>
        <taxon>Metazoa</taxon>
        <taxon>Ecdysozoa</taxon>
        <taxon>Arthropoda</taxon>
        <taxon>Hexapoda</taxon>
        <taxon>Insecta</taxon>
        <taxon>Pterygota</taxon>
        <taxon>Neoptera</taxon>
        <taxon>Endopterygota</taxon>
        <taxon>Lepidoptera</taxon>
        <taxon>Glossata</taxon>
        <taxon>Ditrysia</taxon>
        <taxon>Papilionoidea</taxon>
        <taxon>Papilionidae</taxon>
        <taxon>Papilioninae</taxon>
        <taxon>Papilio</taxon>
    </lineage>
</organism>
<reference evidence="1 2" key="1">
    <citation type="journal article" date="2015" name="Nat. Commun.">
        <title>Outbred genome sequencing and CRISPR/Cas9 gene editing in butterflies.</title>
        <authorList>
            <person name="Li X."/>
            <person name="Fan D."/>
            <person name="Zhang W."/>
            <person name="Liu G."/>
            <person name="Zhang L."/>
            <person name="Zhao L."/>
            <person name="Fang X."/>
            <person name="Chen L."/>
            <person name="Dong Y."/>
            <person name="Chen Y."/>
            <person name="Ding Y."/>
            <person name="Zhao R."/>
            <person name="Feng M."/>
            <person name="Zhu Y."/>
            <person name="Feng Y."/>
            <person name="Jiang X."/>
            <person name="Zhu D."/>
            <person name="Xiang H."/>
            <person name="Feng X."/>
            <person name="Li S."/>
            <person name="Wang J."/>
            <person name="Zhang G."/>
            <person name="Kronforst M.R."/>
            <person name="Wang W."/>
        </authorList>
    </citation>
    <scope>NUCLEOTIDE SEQUENCE [LARGE SCALE GENOMIC DNA]</scope>
    <source>
        <strain evidence="1">Ya'a_city_454_Px</strain>
        <tissue evidence="1">Whole body</tissue>
    </source>
</reference>
<accession>A0A194PJ95</accession>
<keyword evidence="2" id="KW-1185">Reference proteome</keyword>
<evidence type="ECO:0000313" key="2">
    <source>
        <dbReference type="Proteomes" id="UP000053268"/>
    </source>
</evidence>
<gene>
    <name evidence="1" type="ORF">RR46_10756</name>
</gene>
<dbReference type="AlphaFoldDB" id="A0A194PJ95"/>
<sequence length="174" mass="19686">MTRSTLIHGSCDDLRVLALRREGEPVITGRSRMPVRGNDTLARQVRGNLGVYLPAACRSPPDAACRSPLGARNMSFRYTPRRLPIAYSPGRNKWEGEVKRRRKRICCFQERLLWRSRSHRSSGVVGAAWAGLPQDGPMTWSRLRERPGCGWHKIGHRGDLWGRPMPSSGRLMAE</sequence>
<dbReference type="Proteomes" id="UP000053268">
    <property type="component" value="Unassembled WGS sequence"/>
</dbReference>
<evidence type="ECO:0000313" key="1">
    <source>
        <dbReference type="EMBL" id="KPI93496.1"/>
    </source>
</evidence>
<proteinExistence type="predicted"/>
<name>A0A194PJ95_PAPXU</name>
<dbReference type="EMBL" id="KQ459602">
    <property type="protein sequence ID" value="KPI93496.1"/>
    <property type="molecule type" value="Genomic_DNA"/>
</dbReference>